<dbReference type="AlphaFoldDB" id="A0A3B0WFU8"/>
<keyword evidence="1" id="KW-0812">Transmembrane</keyword>
<evidence type="ECO:0000256" key="1">
    <source>
        <dbReference type="SAM" id="Phobius"/>
    </source>
</evidence>
<evidence type="ECO:0000313" key="2">
    <source>
        <dbReference type="EMBL" id="VAW54888.1"/>
    </source>
</evidence>
<sequence length="501" mass="55140">MSRNNLKRQKGIVLLGFVIFIIMGVLAYYLNTFSVVEIRQQQKKVTTKALQQAKQALIAYALVYGDVDGNSDTFIDFPGEYGFLPCPDIGYAGFFEGIEDSAACGTFMSPQIGFFPWKTLDIPTLKDDSNTCLLYAVSGEYKNIEAALVEKTAMLNEDTNGMFQIVNQAGVVIQGAAPEDRVVAIIFAPGKVISGKSRNNVAGSFCGEDYGNYDAYLDVGGTPIIVADNSDVSAGADTIDQFIHARSQSNADTNPNPYNDRFVTITREEIWFAIRKRSDFTRKMTDLTEALALCLENYAADALNTNNQLPWPSPMMLTNYRINANYDDNVDETSGYAGRFPFIIDHSKVLTGNTGSDELFINASCNNLSVTSGANVDLQTPGSEYRRLWENWKDHFFYVVSKDYAPDSSVSLASCGTCIEVDDTERSAMIVFGGTRQGNQTRREPIAALDVDTKFEIDNYMENGNEAVFLIGNGNGKYYTNTANEISYCLSHASPPTAVTC</sequence>
<gene>
    <name evidence="2" type="ORF">MNBD_GAMMA05-1845</name>
</gene>
<keyword evidence="1" id="KW-0472">Membrane</keyword>
<organism evidence="2">
    <name type="scientific">hydrothermal vent metagenome</name>
    <dbReference type="NCBI Taxonomy" id="652676"/>
    <lineage>
        <taxon>unclassified sequences</taxon>
        <taxon>metagenomes</taxon>
        <taxon>ecological metagenomes</taxon>
    </lineage>
</organism>
<protein>
    <submittedName>
        <fullName evidence="2">Uncharacterized protein</fullName>
    </submittedName>
</protein>
<proteinExistence type="predicted"/>
<dbReference type="EMBL" id="UOFE01000044">
    <property type="protein sequence ID" value="VAW54888.1"/>
    <property type="molecule type" value="Genomic_DNA"/>
</dbReference>
<name>A0A3B0WFU8_9ZZZZ</name>
<keyword evidence="1" id="KW-1133">Transmembrane helix</keyword>
<reference evidence="2" key="1">
    <citation type="submission" date="2018-06" db="EMBL/GenBank/DDBJ databases">
        <authorList>
            <person name="Zhirakovskaya E."/>
        </authorList>
    </citation>
    <scope>NUCLEOTIDE SEQUENCE</scope>
</reference>
<accession>A0A3B0WFU8</accession>
<feature type="transmembrane region" description="Helical" evidence="1">
    <location>
        <begin position="12"/>
        <end position="30"/>
    </location>
</feature>